<gene>
    <name evidence="1" type="ORF">BSU04_25740</name>
</gene>
<comment type="caution">
    <text evidence="1">The sequence shown here is derived from an EMBL/GenBank/DDBJ whole genome shotgun (WGS) entry which is preliminary data.</text>
</comment>
<sequence>MRQRISPACHASLNSVTMTTGFYALFRSVAPVRGQRAGHGIPAQNR</sequence>
<name>A0A226WWS4_CABSO</name>
<reference evidence="2" key="1">
    <citation type="submission" date="2017-01" db="EMBL/GenBank/DDBJ databases">
        <title>Genome Analysis of Deinococcus marmoris KOPRI26562.</title>
        <authorList>
            <person name="Kim J.H."/>
            <person name="Oh H.-M."/>
        </authorList>
    </citation>
    <scope>NUCLEOTIDE SEQUENCE [LARGE SCALE GENOMIC DNA]</scope>
    <source>
        <strain evidence="2">PAMC 26633</strain>
    </source>
</reference>
<evidence type="ECO:0000313" key="2">
    <source>
        <dbReference type="Proteomes" id="UP000214720"/>
    </source>
</evidence>
<dbReference type="EMBL" id="MTHB01000165">
    <property type="protein sequence ID" value="OXC75635.1"/>
    <property type="molecule type" value="Genomic_DNA"/>
</dbReference>
<organism evidence="1 2">
    <name type="scientific">Caballeronia sordidicola</name>
    <name type="common">Burkholderia sordidicola</name>
    <dbReference type="NCBI Taxonomy" id="196367"/>
    <lineage>
        <taxon>Bacteria</taxon>
        <taxon>Pseudomonadati</taxon>
        <taxon>Pseudomonadota</taxon>
        <taxon>Betaproteobacteria</taxon>
        <taxon>Burkholderiales</taxon>
        <taxon>Burkholderiaceae</taxon>
        <taxon>Caballeronia</taxon>
    </lineage>
</organism>
<accession>A0A226WWS4</accession>
<evidence type="ECO:0000313" key="1">
    <source>
        <dbReference type="EMBL" id="OXC75635.1"/>
    </source>
</evidence>
<dbReference type="Proteomes" id="UP000214720">
    <property type="component" value="Unassembled WGS sequence"/>
</dbReference>
<protein>
    <submittedName>
        <fullName evidence="1">Uncharacterized protein</fullName>
    </submittedName>
</protein>
<proteinExistence type="predicted"/>
<dbReference type="AlphaFoldDB" id="A0A226WWS4"/>